<dbReference type="AlphaFoldDB" id="Q67QK1"/>
<dbReference type="Proteomes" id="UP000000417">
    <property type="component" value="Chromosome"/>
</dbReference>
<proteinExistence type="predicted"/>
<dbReference type="EMBL" id="AP006840">
    <property type="protein sequence ID" value="BAD40042.1"/>
    <property type="molecule type" value="Genomic_DNA"/>
</dbReference>
<evidence type="ECO:0000313" key="1">
    <source>
        <dbReference type="EMBL" id="BAD40042.1"/>
    </source>
</evidence>
<organism evidence="1 2">
    <name type="scientific">Symbiobacterium thermophilum (strain DSM 24528 / JCM 14929 / IAM 14863 / T)</name>
    <dbReference type="NCBI Taxonomy" id="292459"/>
    <lineage>
        <taxon>Bacteria</taxon>
        <taxon>Bacillati</taxon>
        <taxon>Bacillota</taxon>
        <taxon>Clostridia</taxon>
        <taxon>Eubacteriales</taxon>
        <taxon>Symbiobacteriaceae</taxon>
        <taxon>Symbiobacterium</taxon>
    </lineage>
</organism>
<protein>
    <submittedName>
        <fullName evidence="1">Uncharacterized protein</fullName>
    </submittedName>
</protein>
<name>Q67QK1_SYMTH</name>
<dbReference type="STRING" id="292459.STH1057"/>
<dbReference type="KEGG" id="sth:STH1057"/>
<sequence length="123" mass="13887">MRGKQQGVRSGRPAQCEVTSVAKAGVDRRREETRTPTCSVLVFSCFGARRRRATVVSVRQGLSRDVGRFWRSDSAMESRAFTDRLASTSTHMRARVIPLPRLTLPATPGFHCRRARERLMPQT</sequence>
<gene>
    <name evidence="1" type="ordered locus">STH1057</name>
</gene>
<keyword evidence="2" id="KW-1185">Reference proteome</keyword>
<evidence type="ECO:0000313" key="2">
    <source>
        <dbReference type="Proteomes" id="UP000000417"/>
    </source>
</evidence>
<dbReference type="HOGENOM" id="CLU_2014102_0_0_9"/>
<reference evidence="1 2" key="1">
    <citation type="journal article" date="2004" name="Nucleic Acids Res.">
        <title>Genome sequence of Symbiobacterium thermophilum, an uncultivable bacterium that depends on microbial commensalism.</title>
        <authorList>
            <person name="Ueda K."/>
            <person name="Yamashita A."/>
            <person name="Ishikawa J."/>
            <person name="Shimada M."/>
            <person name="Watsuji T."/>
            <person name="Morimura K."/>
            <person name="Ikeda H."/>
            <person name="Hattori M."/>
            <person name="Beppu T."/>
        </authorList>
    </citation>
    <scope>NUCLEOTIDE SEQUENCE [LARGE SCALE GENOMIC DNA]</scope>
    <source>
        <strain evidence="2">T / IAM 14863</strain>
    </source>
</reference>
<accession>Q67QK1</accession>